<dbReference type="Pfam" id="PF00126">
    <property type="entry name" value="HTH_1"/>
    <property type="match status" value="1"/>
</dbReference>
<dbReference type="GO" id="GO:0003700">
    <property type="term" value="F:DNA-binding transcription factor activity"/>
    <property type="evidence" value="ECO:0007669"/>
    <property type="project" value="InterPro"/>
</dbReference>
<dbReference type="RefSeq" id="WP_124080833.1">
    <property type="nucleotide sequence ID" value="NZ_UWPJ01000026.1"/>
</dbReference>
<dbReference type="SUPFAM" id="SSF46785">
    <property type="entry name" value="Winged helix' DNA-binding domain"/>
    <property type="match status" value="1"/>
</dbReference>
<sequence>MNLADLYMFERIAELGTLSLAARTVGRTQPALTKCVDRLEAEFGAPLLQRSGRLLRLTESGQVLLASAKRMRLASAQAKQQIADLASGHVGAVRIGIGAPALEHLLPGVTAQLLRQTPGATLELSIGTSDMLDTALRQGDIDVRIGPAPTVLDGSLEYRFLWQEESVIAARRGHALVRRGVTVADLGDAGWALPEHSIPPREWLYELLHRHGLPPPRVVIKASLIQIQPLLIAATDLLTVVSRRSLEATTIGTQLAEVPLKDTVFKRDFGVCWLRDTYLSPATRILLDILQETAARPAAGTAGRISPEGRPRRMRVGLRKPPSGAV</sequence>
<dbReference type="InterPro" id="IPR050950">
    <property type="entry name" value="HTH-type_LysR_regulators"/>
</dbReference>
<dbReference type="GO" id="GO:0003677">
    <property type="term" value="F:DNA binding"/>
    <property type="evidence" value="ECO:0007669"/>
    <property type="project" value="UniProtKB-KW"/>
</dbReference>
<dbReference type="Gene3D" id="1.10.10.10">
    <property type="entry name" value="Winged helix-like DNA-binding domain superfamily/Winged helix DNA-binding domain"/>
    <property type="match status" value="1"/>
</dbReference>
<dbReference type="Pfam" id="PF03466">
    <property type="entry name" value="LysR_substrate"/>
    <property type="match status" value="1"/>
</dbReference>
<keyword evidence="4" id="KW-0804">Transcription</keyword>
<dbReference type="InterPro" id="IPR036388">
    <property type="entry name" value="WH-like_DNA-bd_sf"/>
</dbReference>
<protein>
    <submittedName>
        <fullName evidence="7">HTH-type transcriptional regulator GbpR</fullName>
    </submittedName>
</protein>
<evidence type="ECO:0000256" key="1">
    <source>
        <dbReference type="ARBA" id="ARBA00009437"/>
    </source>
</evidence>
<dbReference type="InterPro" id="IPR005119">
    <property type="entry name" value="LysR_subst-bd"/>
</dbReference>
<evidence type="ECO:0000256" key="4">
    <source>
        <dbReference type="ARBA" id="ARBA00023163"/>
    </source>
</evidence>
<keyword evidence="8" id="KW-1185">Reference proteome</keyword>
<dbReference type="EMBL" id="UWPJ01000026">
    <property type="protein sequence ID" value="VCU71355.1"/>
    <property type="molecule type" value="Genomic_DNA"/>
</dbReference>
<dbReference type="PROSITE" id="PS50931">
    <property type="entry name" value="HTH_LYSR"/>
    <property type="match status" value="1"/>
</dbReference>
<dbReference type="InterPro" id="IPR036390">
    <property type="entry name" value="WH_DNA-bd_sf"/>
</dbReference>
<comment type="similarity">
    <text evidence="1">Belongs to the LysR transcriptional regulatory family.</text>
</comment>
<keyword evidence="3" id="KW-0238">DNA-binding</keyword>
<dbReference type="PANTHER" id="PTHR30419">
    <property type="entry name" value="HTH-TYPE TRANSCRIPTIONAL REGULATOR YBHD"/>
    <property type="match status" value="1"/>
</dbReference>
<feature type="region of interest" description="Disordered" evidence="5">
    <location>
        <begin position="298"/>
        <end position="326"/>
    </location>
</feature>
<dbReference type="Gene3D" id="3.40.190.290">
    <property type="match status" value="1"/>
</dbReference>
<dbReference type="AlphaFoldDB" id="A0A3P4B868"/>
<accession>A0A3P4B868</accession>
<name>A0A3P4B868_9BURK</name>
<reference evidence="7 8" key="1">
    <citation type="submission" date="2018-10" db="EMBL/GenBank/DDBJ databases">
        <authorList>
            <person name="Criscuolo A."/>
        </authorList>
    </citation>
    <scope>NUCLEOTIDE SEQUENCE [LARGE SCALE GENOMIC DNA]</scope>
    <source>
        <strain evidence="7">DnA1</strain>
    </source>
</reference>
<evidence type="ECO:0000313" key="7">
    <source>
        <dbReference type="EMBL" id="VCU71355.1"/>
    </source>
</evidence>
<evidence type="ECO:0000256" key="5">
    <source>
        <dbReference type="SAM" id="MobiDB-lite"/>
    </source>
</evidence>
<dbReference type="PANTHER" id="PTHR30419:SF8">
    <property type="entry name" value="NITROGEN ASSIMILATION TRANSCRIPTIONAL ACTIVATOR-RELATED"/>
    <property type="match status" value="1"/>
</dbReference>
<dbReference type="OrthoDB" id="9133980at2"/>
<proteinExistence type="inferred from homology"/>
<feature type="domain" description="HTH lysR-type" evidence="6">
    <location>
        <begin position="1"/>
        <end position="58"/>
    </location>
</feature>
<dbReference type="SUPFAM" id="SSF53850">
    <property type="entry name" value="Periplasmic binding protein-like II"/>
    <property type="match status" value="1"/>
</dbReference>
<dbReference type="Proteomes" id="UP000277294">
    <property type="component" value="Unassembled WGS sequence"/>
</dbReference>
<gene>
    <name evidence="7" type="primary">gbpR_21</name>
    <name evidence="7" type="ORF">PIGHUM_03437</name>
</gene>
<organism evidence="7 8">
    <name type="scientific">Pigmentiphaga humi</name>
    <dbReference type="NCBI Taxonomy" id="2478468"/>
    <lineage>
        <taxon>Bacteria</taxon>
        <taxon>Pseudomonadati</taxon>
        <taxon>Pseudomonadota</taxon>
        <taxon>Betaproteobacteria</taxon>
        <taxon>Burkholderiales</taxon>
        <taxon>Alcaligenaceae</taxon>
        <taxon>Pigmentiphaga</taxon>
    </lineage>
</organism>
<evidence type="ECO:0000313" key="8">
    <source>
        <dbReference type="Proteomes" id="UP000277294"/>
    </source>
</evidence>
<dbReference type="InterPro" id="IPR000847">
    <property type="entry name" value="LysR_HTH_N"/>
</dbReference>
<evidence type="ECO:0000259" key="6">
    <source>
        <dbReference type="PROSITE" id="PS50931"/>
    </source>
</evidence>
<evidence type="ECO:0000256" key="2">
    <source>
        <dbReference type="ARBA" id="ARBA00023015"/>
    </source>
</evidence>
<keyword evidence="2" id="KW-0805">Transcription regulation</keyword>
<dbReference type="GO" id="GO:0005829">
    <property type="term" value="C:cytosol"/>
    <property type="evidence" value="ECO:0007669"/>
    <property type="project" value="TreeGrafter"/>
</dbReference>
<evidence type="ECO:0000256" key="3">
    <source>
        <dbReference type="ARBA" id="ARBA00023125"/>
    </source>
</evidence>